<feature type="repeat" description="Solcar" evidence="8">
    <location>
        <begin position="114"/>
        <end position="191"/>
    </location>
</feature>
<keyword evidence="4 8" id="KW-0812">Transmembrane</keyword>
<dbReference type="Proteomes" id="UP000266841">
    <property type="component" value="Unassembled WGS sequence"/>
</dbReference>
<evidence type="ECO:0000256" key="10">
    <source>
        <dbReference type="SAM" id="MobiDB-lite"/>
    </source>
</evidence>
<dbReference type="AlphaFoldDB" id="K0R7N9"/>
<evidence type="ECO:0000256" key="6">
    <source>
        <dbReference type="ARBA" id="ARBA00022989"/>
    </source>
</evidence>
<evidence type="ECO:0000256" key="3">
    <source>
        <dbReference type="ARBA" id="ARBA00022448"/>
    </source>
</evidence>
<comment type="subcellular location">
    <subcellularLocation>
        <location evidence="1">Membrane</location>
        <topology evidence="1">Multi-pass membrane protein</topology>
    </subcellularLocation>
</comment>
<keyword evidence="13" id="KW-1185">Reference proteome</keyword>
<dbReference type="OMA" id="ACANVAY"/>
<evidence type="ECO:0000256" key="7">
    <source>
        <dbReference type="ARBA" id="ARBA00023136"/>
    </source>
</evidence>
<evidence type="ECO:0000313" key="12">
    <source>
        <dbReference type="EMBL" id="EJK48079.1"/>
    </source>
</evidence>
<organism evidence="12 13">
    <name type="scientific">Thalassiosira oceanica</name>
    <name type="common">Marine diatom</name>
    <dbReference type="NCBI Taxonomy" id="159749"/>
    <lineage>
        <taxon>Eukaryota</taxon>
        <taxon>Sar</taxon>
        <taxon>Stramenopiles</taxon>
        <taxon>Ochrophyta</taxon>
        <taxon>Bacillariophyta</taxon>
        <taxon>Coscinodiscophyceae</taxon>
        <taxon>Thalassiosirophycidae</taxon>
        <taxon>Thalassiosirales</taxon>
        <taxon>Thalassiosiraceae</taxon>
        <taxon>Thalassiosira</taxon>
    </lineage>
</organism>
<dbReference type="EMBL" id="AGNL01046299">
    <property type="protein sequence ID" value="EJK48079.1"/>
    <property type="molecule type" value="Genomic_DNA"/>
</dbReference>
<evidence type="ECO:0000256" key="5">
    <source>
        <dbReference type="ARBA" id="ARBA00022737"/>
    </source>
</evidence>
<dbReference type="Pfam" id="PF00153">
    <property type="entry name" value="Mito_carr"/>
    <property type="match status" value="3"/>
</dbReference>
<dbReference type="PROSITE" id="PS50920">
    <property type="entry name" value="SOLCAR"/>
    <property type="match status" value="3"/>
</dbReference>
<evidence type="ECO:0000256" key="8">
    <source>
        <dbReference type="PROSITE-ProRule" id="PRU00282"/>
    </source>
</evidence>
<dbReference type="OrthoDB" id="204711at2759"/>
<comment type="similarity">
    <text evidence="2 9">Belongs to the mitochondrial carrier (TC 2.A.29) family.</text>
</comment>
<feature type="compositionally biased region" description="Basic and acidic residues" evidence="10">
    <location>
        <begin position="70"/>
        <end position="79"/>
    </location>
</feature>
<accession>K0R7N9</accession>
<evidence type="ECO:0000256" key="2">
    <source>
        <dbReference type="ARBA" id="ARBA00006375"/>
    </source>
</evidence>
<dbReference type="InterPro" id="IPR002067">
    <property type="entry name" value="MCP"/>
</dbReference>
<feature type="repeat" description="Solcar" evidence="8">
    <location>
        <begin position="298"/>
        <end position="383"/>
    </location>
</feature>
<evidence type="ECO:0000256" key="1">
    <source>
        <dbReference type="ARBA" id="ARBA00004141"/>
    </source>
</evidence>
<evidence type="ECO:0000256" key="11">
    <source>
        <dbReference type="SAM" id="SignalP"/>
    </source>
</evidence>
<dbReference type="InterPro" id="IPR018108">
    <property type="entry name" value="MCP_transmembrane"/>
</dbReference>
<evidence type="ECO:0008006" key="14">
    <source>
        <dbReference type="Google" id="ProtNLM"/>
    </source>
</evidence>
<dbReference type="InterPro" id="IPR023395">
    <property type="entry name" value="MCP_dom_sf"/>
</dbReference>
<sequence>MRGRRGAFTTVVAALSIRSASSFAQIDATEVSWALWARVEPTELFFESDPHPRSIHLGPDDDTQQWIRNRPRDNNKLPHESTSPTMAGGGDHGGVRKSTPTAISSNDDTLTAFQESITGFVSGSAVSTVKTLVKYPLDTATVRLQMPNTIYSVSNLPELFAGSFDGIVAPLVSNIPAGAVFFSVKDAAKSLLKSNAAGLPKFALTSLAVAAALPPYWVIRNPSEVIKTRLQVGAEGYTDGMSAIDAFELATSQSNSTSDALDELYSGYTENVLYGFPADIIKFVAYDYLTGGKGKKGVPPLEGAVKGALATGIAQLITTPLDVVRNRIMAESTDDDDANQSYLERLNKIADEGTLFAGSKPRIAKAALSGAIQFATYEETKSKLNSIFAVRKNSR</sequence>
<keyword evidence="7 8" id="KW-0472">Membrane</keyword>
<dbReference type="GO" id="GO:0055085">
    <property type="term" value="P:transmembrane transport"/>
    <property type="evidence" value="ECO:0007669"/>
    <property type="project" value="InterPro"/>
</dbReference>
<comment type="caution">
    <text evidence="12">The sequence shown here is derived from an EMBL/GenBank/DDBJ whole genome shotgun (WGS) entry which is preliminary data.</text>
</comment>
<feature type="chain" id="PRO_5003836067" description="Mitochondrial carrier protein" evidence="11">
    <location>
        <begin position="25"/>
        <end position="395"/>
    </location>
</feature>
<dbReference type="PRINTS" id="PR00926">
    <property type="entry name" value="MITOCARRIER"/>
</dbReference>
<proteinExistence type="inferred from homology"/>
<feature type="signal peptide" evidence="11">
    <location>
        <begin position="1"/>
        <end position="24"/>
    </location>
</feature>
<keyword evidence="6" id="KW-1133">Transmembrane helix</keyword>
<dbReference type="Gene3D" id="1.50.40.10">
    <property type="entry name" value="Mitochondrial carrier domain"/>
    <property type="match status" value="1"/>
</dbReference>
<keyword evidence="5" id="KW-0677">Repeat</keyword>
<dbReference type="SUPFAM" id="SSF103506">
    <property type="entry name" value="Mitochondrial carrier"/>
    <property type="match status" value="1"/>
</dbReference>
<gene>
    <name evidence="12" type="ORF">THAOC_33154</name>
</gene>
<keyword evidence="11" id="KW-0732">Signal</keyword>
<dbReference type="GO" id="GO:0016020">
    <property type="term" value="C:membrane"/>
    <property type="evidence" value="ECO:0007669"/>
    <property type="project" value="UniProtKB-SubCell"/>
</dbReference>
<dbReference type="PANTHER" id="PTHR45667">
    <property type="entry name" value="S-ADENOSYLMETHIONINE MITOCHONDRIAL CARRIER PROTEIN"/>
    <property type="match status" value="1"/>
</dbReference>
<protein>
    <recommendedName>
        <fullName evidence="14">Mitochondrial carrier protein</fullName>
    </recommendedName>
</protein>
<feature type="repeat" description="Solcar" evidence="8">
    <location>
        <begin position="200"/>
        <end position="292"/>
    </location>
</feature>
<name>K0R7N9_THAOC</name>
<dbReference type="eggNOG" id="KOG0768">
    <property type="taxonomic scope" value="Eukaryota"/>
</dbReference>
<feature type="region of interest" description="Disordered" evidence="10">
    <location>
        <begin position="49"/>
        <end position="97"/>
    </location>
</feature>
<reference evidence="12 13" key="1">
    <citation type="journal article" date="2012" name="Genome Biol.">
        <title>Genome and low-iron response of an oceanic diatom adapted to chronic iron limitation.</title>
        <authorList>
            <person name="Lommer M."/>
            <person name="Specht M."/>
            <person name="Roy A.S."/>
            <person name="Kraemer L."/>
            <person name="Andreson R."/>
            <person name="Gutowska M.A."/>
            <person name="Wolf J."/>
            <person name="Bergner S.V."/>
            <person name="Schilhabel M.B."/>
            <person name="Klostermeier U.C."/>
            <person name="Beiko R.G."/>
            <person name="Rosenstiel P."/>
            <person name="Hippler M."/>
            <person name="Laroche J."/>
        </authorList>
    </citation>
    <scope>NUCLEOTIDE SEQUENCE [LARGE SCALE GENOMIC DNA]</scope>
    <source>
        <strain evidence="12 13">CCMP1005</strain>
    </source>
</reference>
<evidence type="ECO:0000256" key="9">
    <source>
        <dbReference type="RuleBase" id="RU000488"/>
    </source>
</evidence>
<keyword evidence="3 9" id="KW-0813">Transport</keyword>
<evidence type="ECO:0000313" key="13">
    <source>
        <dbReference type="Proteomes" id="UP000266841"/>
    </source>
</evidence>
<evidence type="ECO:0000256" key="4">
    <source>
        <dbReference type="ARBA" id="ARBA00022692"/>
    </source>
</evidence>